<dbReference type="InterPro" id="IPR011527">
    <property type="entry name" value="ABC1_TM_dom"/>
</dbReference>
<feature type="transmembrane region" description="Helical" evidence="9">
    <location>
        <begin position="33"/>
        <end position="53"/>
    </location>
</feature>
<dbReference type="InterPro" id="IPR036640">
    <property type="entry name" value="ABC1_TM_sf"/>
</dbReference>
<dbReference type="InterPro" id="IPR017871">
    <property type="entry name" value="ABC_transporter-like_CS"/>
</dbReference>
<feature type="transmembrane region" description="Helical" evidence="9">
    <location>
        <begin position="81"/>
        <end position="106"/>
    </location>
</feature>
<evidence type="ECO:0000256" key="9">
    <source>
        <dbReference type="SAM" id="Phobius"/>
    </source>
</evidence>
<dbReference type="PANTHER" id="PTHR43394">
    <property type="entry name" value="ATP-DEPENDENT PERMEASE MDL1, MITOCHONDRIAL"/>
    <property type="match status" value="1"/>
</dbReference>
<dbReference type="Proteomes" id="UP000297725">
    <property type="component" value="Unassembled WGS sequence"/>
</dbReference>
<evidence type="ECO:0000313" key="12">
    <source>
        <dbReference type="EMBL" id="QCA29122.1"/>
    </source>
</evidence>
<accession>A0AAJ5EEB6</accession>
<organism evidence="13 15">
    <name type="scientific">Vagococcus xieshaowenii</name>
    <dbReference type="NCBI Taxonomy" id="2562451"/>
    <lineage>
        <taxon>Bacteria</taxon>
        <taxon>Bacillati</taxon>
        <taxon>Bacillota</taxon>
        <taxon>Bacilli</taxon>
        <taxon>Lactobacillales</taxon>
        <taxon>Enterococcaceae</taxon>
        <taxon>Vagococcus</taxon>
    </lineage>
</organism>
<dbReference type="CDD" id="cd03254">
    <property type="entry name" value="ABCC_Glucan_exporter_like"/>
    <property type="match status" value="1"/>
</dbReference>
<dbReference type="GO" id="GO:0005524">
    <property type="term" value="F:ATP binding"/>
    <property type="evidence" value="ECO:0007669"/>
    <property type="project" value="UniProtKB-KW"/>
</dbReference>
<dbReference type="PROSITE" id="PS50929">
    <property type="entry name" value="ABC_TM1F"/>
    <property type="match status" value="1"/>
</dbReference>
<feature type="domain" description="ABC transporter" evidence="10">
    <location>
        <begin position="358"/>
        <end position="591"/>
    </location>
</feature>
<keyword evidence="4 9" id="KW-0812">Transmembrane</keyword>
<dbReference type="SUPFAM" id="SSF52540">
    <property type="entry name" value="P-loop containing nucleoside triphosphate hydrolases"/>
    <property type="match status" value="1"/>
</dbReference>
<keyword evidence="5" id="KW-0547">Nucleotide-binding</keyword>
<dbReference type="EMBL" id="CP038865">
    <property type="protein sequence ID" value="QCA29122.1"/>
    <property type="molecule type" value="Genomic_DNA"/>
</dbReference>
<evidence type="ECO:0000256" key="8">
    <source>
        <dbReference type="ARBA" id="ARBA00023136"/>
    </source>
</evidence>
<evidence type="ECO:0000256" key="7">
    <source>
        <dbReference type="ARBA" id="ARBA00022989"/>
    </source>
</evidence>
<evidence type="ECO:0000256" key="4">
    <source>
        <dbReference type="ARBA" id="ARBA00022692"/>
    </source>
</evidence>
<reference evidence="12 14" key="2">
    <citation type="journal article" date="2020" name="Int. J. Syst. Evol. Microbiol.">
        <title>Vagococcus xieshaowenii sp. nov., isolated from snow finch (Montifringilla taczanowskii) cloacal content.</title>
        <authorList>
            <person name="Ge Y."/>
            <person name="Yang J."/>
            <person name="Lai X.H."/>
            <person name="Zhang G."/>
            <person name="Jin D."/>
            <person name="Lu S."/>
            <person name="Wang B."/>
            <person name="Huang Y."/>
            <person name="Huang Y."/>
            <person name="Ren Z."/>
            <person name="Zhang X."/>
            <person name="Xu J."/>
        </authorList>
    </citation>
    <scope>NUCLEOTIDE SEQUENCE [LARGE SCALE GENOMIC DNA]</scope>
    <source>
        <strain evidence="14">personal::cf-49</strain>
        <strain evidence="12">Personal::cf-49</strain>
    </source>
</reference>
<feature type="transmembrane region" description="Helical" evidence="9">
    <location>
        <begin position="182"/>
        <end position="200"/>
    </location>
</feature>
<dbReference type="Pfam" id="PF00664">
    <property type="entry name" value="ABC_membrane"/>
    <property type="match status" value="1"/>
</dbReference>
<dbReference type="InterPro" id="IPR003593">
    <property type="entry name" value="AAA+_ATPase"/>
</dbReference>
<dbReference type="Gene3D" id="3.40.50.300">
    <property type="entry name" value="P-loop containing nucleotide triphosphate hydrolases"/>
    <property type="match status" value="1"/>
</dbReference>
<evidence type="ECO:0000256" key="2">
    <source>
        <dbReference type="ARBA" id="ARBA00022448"/>
    </source>
</evidence>
<evidence type="ECO:0000259" key="10">
    <source>
        <dbReference type="PROSITE" id="PS50893"/>
    </source>
</evidence>
<evidence type="ECO:0000256" key="1">
    <source>
        <dbReference type="ARBA" id="ARBA00004651"/>
    </source>
</evidence>
<dbReference type="Gene3D" id="1.20.1560.10">
    <property type="entry name" value="ABC transporter type 1, transmembrane domain"/>
    <property type="match status" value="1"/>
</dbReference>
<gene>
    <name evidence="13" type="ORF">E4031_05825</name>
    <name evidence="12" type="ORF">E4Z98_07270</name>
</gene>
<dbReference type="SMART" id="SM00382">
    <property type="entry name" value="AAA"/>
    <property type="match status" value="1"/>
</dbReference>
<keyword evidence="7 9" id="KW-1133">Transmembrane helix</keyword>
<protein>
    <submittedName>
        <fullName evidence="13">ABC transporter ATP-binding protein</fullName>
    </submittedName>
</protein>
<proteinExistence type="predicted"/>
<reference evidence="13 15" key="1">
    <citation type="submission" date="2019-03" db="EMBL/GenBank/DDBJ databases">
        <title>Vagococcus sp. was isolated fron gut of Carduelis flavirostris.</title>
        <authorList>
            <person name="Ge Y."/>
        </authorList>
    </citation>
    <scope>NUCLEOTIDE SEQUENCE [LARGE SCALE GENOMIC DNA]</scope>
    <source>
        <strain evidence="13 15">CF-210</strain>
    </source>
</reference>
<name>A0AAJ5EEB6_9ENTE</name>
<dbReference type="FunFam" id="3.40.50.300:FF:000287">
    <property type="entry name" value="Multidrug ABC transporter ATP-binding protein"/>
    <property type="match status" value="1"/>
</dbReference>
<dbReference type="InterPro" id="IPR039421">
    <property type="entry name" value="Type_1_exporter"/>
</dbReference>
<feature type="transmembrane region" description="Helical" evidence="9">
    <location>
        <begin position="291"/>
        <end position="309"/>
    </location>
</feature>
<feature type="transmembrane region" description="Helical" evidence="9">
    <location>
        <begin position="157"/>
        <end position="176"/>
    </location>
</feature>
<dbReference type="PROSITE" id="PS00211">
    <property type="entry name" value="ABC_TRANSPORTER_1"/>
    <property type="match status" value="1"/>
</dbReference>
<keyword evidence="2" id="KW-0813">Transport</keyword>
<feature type="domain" description="ABC transmembrane type-1" evidence="11">
    <location>
        <begin position="38"/>
        <end position="324"/>
    </location>
</feature>
<dbReference type="FunFam" id="1.20.1560.10:FF:000011">
    <property type="entry name" value="Multidrug ABC transporter ATP-binding protein"/>
    <property type="match status" value="1"/>
</dbReference>
<evidence type="ECO:0000259" key="11">
    <source>
        <dbReference type="PROSITE" id="PS50929"/>
    </source>
</evidence>
<feature type="transmembrane region" description="Helical" evidence="9">
    <location>
        <begin position="260"/>
        <end position="285"/>
    </location>
</feature>
<dbReference type="Proteomes" id="UP000296883">
    <property type="component" value="Chromosome"/>
</dbReference>
<sequence length="599" mass="66130">MARPMHGGGRPAEKIDASFSDTWGKLIDYCKQYMPAIAVALIAAVGGAILTLIGPNKLSELTDIITKGMMSDIDLGSVKNIAMTLLMIYVASVVLSYLQGFIMTTITQRVSKKMRGDIAGKINRLPLKYLDQTSYGDTLSRVTNDVDTISQTLNQGIGSLVAAIAQFLGAIVMMYYTDWRMATVGILASLVGFVFMITIISKSQGYFAKQQNLLGELNGQIEENYNGHTNIKAYNAQPEFIKAFTGVNDKLRNSAQMAQFLSGLMMPLMGFIGNIGYVAVCVMGAKLVIDGKITIGVIVAFMLYIRLFTQPLSNIAQSMTSLQSTGAASYRVFNLLEETEMRDEDHLIQQLDNVKGDVTFDHVSFGYDEDKMIIKDFSANVHAGQKIAIVGPTGAGKSTLVNLLMKFYEVNEGEITIDGHPVSTLSRKAIHDAFCMVLQDTWMFEGTIRENLIYSEEGVTEEHMQEVCKAVGVEHFIKTLSKGYDTVLDDNTSLSAGQKQLVTIARAMLKDSPMLILDEATSSVDTRTEILIQQAMDKLMEGRTSFVIAHRLSTIKDADLILVMKDGQIIEQGNHDELIEQKGFYEELYNSQFTETEMD</sequence>
<evidence type="ECO:0000256" key="3">
    <source>
        <dbReference type="ARBA" id="ARBA00022475"/>
    </source>
</evidence>
<evidence type="ECO:0000256" key="5">
    <source>
        <dbReference type="ARBA" id="ARBA00022741"/>
    </source>
</evidence>
<dbReference type="InterPro" id="IPR003439">
    <property type="entry name" value="ABC_transporter-like_ATP-bd"/>
</dbReference>
<dbReference type="Pfam" id="PF00005">
    <property type="entry name" value="ABC_tran"/>
    <property type="match status" value="1"/>
</dbReference>
<evidence type="ECO:0000256" key="6">
    <source>
        <dbReference type="ARBA" id="ARBA00022840"/>
    </source>
</evidence>
<evidence type="ECO:0000313" key="13">
    <source>
        <dbReference type="EMBL" id="TFZ40902.1"/>
    </source>
</evidence>
<dbReference type="PANTHER" id="PTHR43394:SF1">
    <property type="entry name" value="ATP-BINDING CASSETTE SUB-FAMILY B MEMBER 10, MITOCHONDRIAL"/>
    <property type="match status" value="1"/>
</dbReference>
<dbReference type="InterPro" id="IPR027417">
    <property type="entry name" value="P-loop_NTPase"/>
</dbReference>
<keyword evidence="8 9" id="KW-0472">Membrane</keyword>
<keyword evidence="6 13" id="KW-0067">ATP-binding</keyword>
<dbReference type="GO" id="GO:0016887">
    <property type="term" value="F:ATP hydrolysis activity"/>
    <property type="evidence" value="ECO:0007669"/>
    <property type="project" value="InterPro"/>
</dbReference>
<evidence type="ECO:0000313" key="14">
    <source>
        <dbReference type="Proteomes" id="UP000296883"/>
    </source>
</evidence>
<keyword evidence="3" id="KW-1003">Cell membrane</keyword>
<dbReference type="GO" id="GO:0005886">
    <property type="term" value="C:plasma membrane"/>
    <property type="evidence" value="ECO:0007669"/>
    <property type="project" value="UniProtKB-SubCell"/>
</dbReference>
<evidence type="ECO:0000313" key="15">
    <source>
        <dbReference type="Proteomes" id="UP000297725"/>
    </source>
</evidence>
<comment type="subcellular location">
    <subcellularLocation>
        <location evidence="1">Cell membrane</location>
        <topology evidence="1">Multi-pass membrane protein</topology>
    </subcellularLocation>
</comment>
<dbReference type="PROSITE" id="PS50893">
    <property type="entry name" value="ABC_TRANSPORTER_2"/>
    <property type="match status" value="1"/>
</dbReference>
<dbReference type="CDD" id="cd18547">
    <property type="entry name" value="ABC_6TM_Tm288_like"/>
    <property type="match status" value="1"/>
</dbReference>
<dbReference type="EMBL" id="SRHU01000023">
    <property type="protein sequence ID" value="TFZ40902.1"/>
    <property type="molecule type" value="Genomic_DNA"/>
</dbReference>
<dbReference type="SUPFAM" id="SSF90123">
    <property type="entry name" value="ABC transporter transmembrane region"/>
    <property type="match status" value="1"/>
</dbReference>
<dbReference type="AlphaFoldDB" id="A0AAJ5EEB6"/>
<keyword evidence="14" id="KW-1185">Reference proteome</keyword>
<dbReference type="GO" id="GO:0015421">
    <property type="term" value="F:ABC-type oligopeptide transporter activity"/>
    <property type="evidence" value="ECO:0007669"/>
    <property type="project" value="TreeGrafter"/>
</dbReference>